<dbReference type="Proteomes" id="UP000245697">
    <property type="component" value="Unassembled WGS sequence"/>
</dbReference>
<dbReference type="AlphaFoldDB" id="A0A316EL15"/>
<dbReference type="EMBL" id="QGGR01000032">
    <property type="protein sequence ID" value="PWK31729.1"/>
    <property type="molecule type" value="Genomic_DNA"/>
</dbReference>
<dbReference type="RefSeq" id="WP_109602118.1">
    <property type="nucleotide sequence ID" value="NZ_BONA01000088.1"/>
</dbReference>
<keyword evidence="5" id="KW-1185">Reference proteome</keyword>
<organism evidence="4 5">
    <name type="scientific">Actinoplanes xinjiangensis</name>
    <dbReference type="NCBI Taxonomy" id="512350"/>
    <lineage>
        <taxon>Bacteria</taxon>
        <taxon>Bacillati</taxon>
        <taxon>Actinomycetota</taxon>
        <taxon>Actinomycetes</taxon>
        <taxon>Micromonosporales</taxon>
        <taxon>Micromonosporaceae</taxon>
        <taxon>Actinoplanes</taxon>
    </lineage>
</organism>
<gene>
    <name evidence="4" type="ORF">BC793_13278</name>
</gene>
<evidence type="ECO:0000256" key="1">
    <source>
        <dbReference type="SAM" id="MobiDB-lite"/>
    </source>
</evidence>
<evidence type="ECO:0000259" key="3">
    <source>
        <dbReference type="Pfam" id="PF13360"/>
    </source>
</evidence>
<sequence>MRHSSTRLGSTSSTSILAASVALLAACTGASPEPAPGGVDGSAPPSAAAPATLNGPPAGVERVGTGSGRAVLTDDLLFALSWTGAKCILVAKSLTALDAERWRVSEVDGKQLGCTDGAPAVAGTSLILPYGSATPGTGIEAGSSEEGIIALGPDGTRRWHTAIKGVNTVIGANDRFALVADGRKSLPGSDEQHVTAVLDIESGKVLWQRAGLNARGIDGDTVIVTDEQVTNVTALDAATGNQRWTTPMYALGRLGLTGTGVVAVPLKENPDDLVGFGAKTVLRDAATGKVLHTEPGTAASVDCVSDGKTAVVCQTFGAPVENRLVFAFDMAARKRSWTIPAKQVADAKIEVRSMIDGRVFFSTASGAALVDALTGKQLAVGLTEAPETIRGAYGVANEAAKSYTVVRLTS</sequence>
<accession>A0A316EL15</accession>
<protein>
    <submittedName>
        <fullName evidence="4">Putative pyrroloquinoline-quinone binding quinoprotein</fullName>
    </submittedName>
</protein>
<evidence type="ECO:0000313" key="4">
    <source>
        <dbReference type="EMBL" id="PWK31729.1"/>
    </source>
</evidence>
<dbReference type="InterPro" id="IPR011047">
    <property type="entry name" value="Quinoprotein_ADH-like_sf"/>
</dbReference>
<dbReference type="InterPro" id="IPR015943">
    <property type="entry name" value="WD40/YVTN_repeat-like_dom_sf"/>
</dbReference>
<dbReference type="Pfam" id="PF13360">
    <property type="entry name" value="PQQ_2"/>
    <property type="match status" value="1"/>
</dbReference>
<keyword evidence="2" id="KW-0732">Signal</keyword>
<feature type="chain" id="PRO_5039587190" evidence="2">
    <location>
        <begin position="26"/>
        <end position="410"/>
    </location>
</feature>
<evidence type="ECO:0000256" key="2">
    <source>
        <dbReference type="SAM" id="SignalP"/>
    </source>
</evidence>
<proteinExistence type="predicted"/>
<feature type="compositionally biased region" description="Low complexity" evidence="1">
    <location>
        <begin position="41"/>
        <end position="51"/>
    </location>
</feature>
<dbReference type="InterPro" id="IPR002372">
    <property type="entry name" value="PQQ_rpt_dom"/>
</dbReference>
<dbReference type="Gene3D" id="2.130.10.10">
    <property type="entry name" value="YVTN repeat-like/Quinoprotein amine dehydrogenase"/>
    <property type="match status" value="1"/>
</dbReference>
<dbReference type="SUPFAM" id="SSF50998">
    <property type="entry name" value="Quinoprotein alcohol dehydrogenase-like"/>
    <property type="match status" value="1"/>
</dbReference>
<comment type="caution">
    <text evidence="4">The sequence shown here is derived from an EMBL/GenBank/DDBJ whole genome shotgun (WGS) entry which is preliminary data.</text>
</comment>
<feature type="signal peptide" evidence="2">
    <location>
        <begin position="1"/>
        <end position="25"/>
    </location>
</feature>
<dbReference type="PROSITE" id="PS51257">
    <property type="entry name" value="PROKAR_LIPOPROTEIN"/>
    <property type="match status" value="1"/>
</dbReference>
<feature type="region of interest" description="Disordered" evidence="1">
    <location>
        <begin position="33"/>
        <end position="63"/>
    </location>
</feature>
<evidence type="ECO:0000313" key="5">
    <source>
        <dbReference type="Proteomes" id="UP000245697"/>
    </source>
</evidence>
<reference evidence="4 5" key="1">
    <citation type="submission" date="2018-05" db="EMBL/GenBank/DDBJ databases">
        <title>Genomic Encyclopedia of Archaeal and Bacterial Type Strains, Phase II (KMG-II): from individual species to whole genera.</title>
        <authorList>
            <person name="Goeker M."/>
        </authorList>
    </citation>
    <scope>NUCLEOTIDE SEQUENCE [LARGE SCALE GENOMIC DNA]</scope>
    <source>
        <strain evidence="4 5">DSM 45184</strain>
    </source>
</reference>
<dbReference type="OrthoDB" id="3450622at2"/>
<feature type="domain" description="Pyrrolo-quinoline quinone repeat" evidence="3">
    <location>
        <begin position="192"/>
        <end position="378"/>
    </location>
</feature>
<name>A0A316EL15_9ACTN</name>